<evidence type="ECO:0000313" key="3">
    <source>
        <dbReference type="Proteomes" id="UP001518140"/>
    </source>
</evidence>
<keyword evidence="1" id="KW-0472">Membrane</keyword>
<gene>
    <name evidence="2" type="ORF">G6048_00145</name>
</gene>
<keyword evidence="1" id="KW-0812">Transmembrane</keyword>
<reference evidence="2 3" key="1">
    <citation type="submission" date="2020-02" db="EMBL/GenBank/DDBJ databases">
        <title>Whole-genome analyses of novel actinobacteria.</title>
        <authorList>
            <person name="Sahin N."/>
            <person name="Tokatli A."/>
        </authorList>
    </citation>
    <scope>NUCLEOTIDE SEQUENCE [LARGE SCALE GENOMIC DNA]</scope>
    <source>
        <strain evidence="2 3">YC419</strain>
    </source>
</reference>
<feature type="transmembrane region" description="Helical" evidence="1">
    <location>
        <begin position="148"/>
        <end position="167"/>
    </location>
</feature>
<feature type="transmembrane region" description="Helical" evidence="1">
    <location>
        <begin position="188"/>
        <end position="214"/>
    </location>
</feature>
<feature type="transmembrane region" description="Helical" evidence="1">
    <location>
        <begin position="70"/>
        <end position="89"/>
    </location>
</feature>
<dbReference type="EMBL" id="JAAKZX010000001">
    <property type="protein sequence ID" value="NGO40627.1"/>
    <property type="molecule type" value="Genomic_DNA"/>
</dbReference>
<proteinExistence type="predicted"/>
<keyword evidence="1" id="KW-1133">Transmembrane helix</keyword>
<accession>A0ABX0DGD3</accession>
<keyword evidence="3" id="KW-1185">Reference proteome</keyword>
<sequence>MTTGIITVVNLIIAAATLGLGTVKARAARDQREWTQTLTASVLVFAGLIFLLATPVVYRIVGTVLRSPNIGALLVPVATLVCVAHAHALSQLWQPEQRDPAVLHRTAWRWGPVYGGAITAMTVLYFHADLGPAAPLKFAAAYAHVPEVVALHLIYWTALIVTVVVTVRACRSLSIPGRPDLVENLRKALGWFALALGWDLVNVALTAAALIGSATGPRRLDGLAESAWLATIASCIAANIALASQALRSRRAERRDLRALQPLHDLVIEDDDKGDPTVVLAPRWSWTGFGTQLDLNDMMAEVSDGMGRLSPWWSPMPSLAVNRLVTVWGEDGDDLGAGWDLTAAQAAATLLRAAQDRTDNPTTLPPQIRLPRLPGTDVEPHDERQHLVRVAQHLTHPLVIDAVAIAGEAQAATSAPRQ</sequence>
<feature type="transmembrane region" description="Helical" evidence="1">
    <location>
        <begin position="226"/>
        <end position="247"/>
    </location>
</feature>
<dbReference type="Proteomes" id="UP001518140">
    <property type="component" value="Unassembled WGS sequence"/>
</dbReference>
<feature type="transmembrane region" description="Helical" evidence="1">
    <location>
        <begin position="6"/>
        <end position="25"/>
    </location>
</feature>
<feature type="transmembrane region" description="Helical" evidence="1">
    <location>
        <begin position="37"/>
        <end position="58"/>
    </location>
</feature>
<feature type="transmembrane region" description="Helical" evidence="1">
    <location>
        <begin position="110"/>
        <end position="128"/>
    </location>
</feature>
<evidence type="ECO:0000313" key="2">
    <source>
        <dbReference type="EMBL" id="NGO40627.1"/>
    </source>
</evidence>
<evidence type="ECO:0008006" key="4">
    <source>
        <dbReference type="Google" id="ProtNLM"/>
    </source>
</evidence>
<evidence type="ECO:0000256" key="1">
    <source>
        <dbReference type="SAM" id="Phobius"/>
    </source>
</evidence>
<name>A0ABX0DGD3_9ACTN</name>
<organism evidence="2 3">
    <name type="scientific">Streptomyces ureilyticus</name>
    <dbReference type="NCBI Taxonomy" id="1775131"/>
    <lineage>
        <taxon>Bacteria</taxon>
        <taxon>Bacillati</taxon>
        <taxon>Actinomycetota</taxon>
        <taxon>Actinomycetes</taxon>
        <taxon>Kitasatosporales</taxon>
        <taxon>Streptomycetaceae</taxon>
        <taxon>Streptomyces</taxon>
    </lineage>
</organism>
<dbReference type="RefSeq" id="WP_165337313.1">
    <property type="nucleotide sequence ID" value="NZ_JAAKZX010000001.1"/>
</dbReference>
<protein>
    <recommendedName>
        <fullName evidence="4">Integral membrane protein</fullName>
    </recommendedName>
</protein>
<comment type="caution">
    <text evidence="2">The sequence shown here is derived from an EMBL/GenBank/DDBJ whole genome shotgun (WGS) entry which is preliminary data.</text>
</comment>